<feature type="compositionally biased region" description="Polar residues" evidence="6">
    <location>
        <begin position="195"/>
        <end position="204"/>
    </location>
</feature>
<feature type="region of interest" description="Disordered" evidence="6">
    <location>
        <begin position="412"/>
        <end position="505"/>
    </location>
</feature>
<evidence type="ECO:0000256" key="6">
    <source>
        <dbReference type="SAM" id="MobiDB-lite"/>
    </source>
</evidence>
<evidence type="ECO:0000256" key="3">
    <source>
        <dbReference type="ARBA" id="ARBA00022763"/>
    </source>
</evidence>
<evidence type="ECO:0000259" key="8">
    <source>
        <dbReference type="SMART" id="SM01031"/>
    </source>
</evidence>
<dbReference type="InterPro" id="IPR018325">
    <property type="entry name" value="Rad4/PNGase_transGLS-fold"/>
</dbReference>
<evidence type="ECO:0000256" key="5">
    <source>
        <dbReference type="ARBA" id="ARBA00023242"/>
    </source>
</evidence>
<dbReference type="InterPro" id="IPR038765">
    <property type="entry name" value="Papain-like_cys_pep_sf"/>
</dbReference>
<organism evidence="10 11">
    <name type="scientific">Ditylenchus dipsaci</name>
    <dbReference type="NCBI Taxonomy" id="166011"/>
    <lineage>
        <taxon>Eukaryota</taxon>
        <taxon>Metazoa</taxon>
        <taxon>Ecdysozoa</taxon>
        <taxon>Nematoda</taxon>
        <taxon>Chromadorea</taxon>
        <taxon>Rhabditida</taxon>
        <taxon>Tylenchina</taxon>
        <taxon>Tylenchomorpha</taxon>
        <taxon>Sphaerularioidea</taxon>
        <taxon>Anguinidae</taxon>
        <taxon>Anguininae</taxon>
        <taxon>Ditylenchus</taxon>
    </lineage>
</organism>
<dbReference type="Pfam" id="PF10403">
    <property type="entry name" value="BHD_1"/>
    <property type="match status" value="1"/>
</dbReference>
<feature type="compositionally biased region" description="Basic residues" evidence="6">
    <location>
        <begin position="35"/>
        <end position="46"/>
    </location>
</feature>
<dbReference type="PANTHER" id="PTHR12135:SF0">
    <property type="entry name" value="DNA REPAIR PROTEIN COMPLEMENTING XP-C CELLS"/>
    <property type="match status" value="1"/>
</dbReference>
<feature type="compositionally biased region" description="Basic residues" evidence="6">
    <location>
        <begin position="485"/>
        <end position="496"/>
    </location>
</feature>
<dbReference type="PANTHER" id="PTHR12135">
    <property type="entry name" value="DNA REPAIR PROTEIN XP-C / RAD4"/>
    <property type="match status" value="1"/>
</dbReference>
<dbReference type="InterPro" id="IPR018326">
    <property type="entry name" value="Rad4_beta-hairpin_dom1"/>
</dbReference>
<dbReference type="SUPFAM" id="SSF54001">
    <property type="entry name" value="Cysteine proteinases"/>
    <property type="match status" value="1"/>
</dbReference>
<evidence type="ECO:0000313" key="10">
    <source>
        <dbReference type="Proteomes" id="UP000887574"/>
    </source>
</evidence>
<dbReference type="InterPro" id="IPR004583">
    <property type="entry name" value="DNA_repair_Rad4"/>
</dbReference>
<feature type="compositionally biased region" description="Low complexity" evidence="6">
    <location>
        <begin position="50"/>
        <end position="62"/>
    </location>
</feature>
<dbReference type="GO" id="GO:0071942">
    <property type="term" value="C:XPC complex"/>
    <property type="evidence" value="ECO:0007669"/>
    <property type="project" value="TreeGrafter"/>
</dbReference>
<feature type="compositionally biased region" description="Low complexity" evidence="6">
    <location>
        <begin position="77"/>
        <end position="91"/>
    </location>
</feature>
<dbReference type="GO" id="GO:0006298">
    <property type="term" value="P:mismatch repair"/>
    <property type="evidence" value="ECO:0007669"/>
    <property type="project" value="TreeGrafter"/>
</dbReference>
<evidence type="ECO:0000259" key="9">
    <source>
        <dbReference type="SMART" id="SM01032"/>
    </source>
</evidence>
<dbReference type="InterPro" id="IPR018328">
    <property type="entry name" value="Rad4_beta-hairpin_dom3"/>
</dbReference>
<dbReference type="FunFam" id="3.30.70.2460:FF:000001">
    <property type="entry name" value="DNA repair protein Rad4 family"/>
    <property type="match status" value="1"/>
</dbReference>
<keyword evidence="5" id="KW-0539">Nucleus</keyword>
<dbReference type="GO" id="GO:0000111">
    <property type="term" value="C:nucleotide-excision repair factor 2 complex"/>
    <property type="evidence" value="ECO:0007669"/>
    <property type="project" value="TreeGrafter"/>
</dbReference>
<dbReference type="Pfam" id="PF10405">
    <property type="entry name" value="BHD_3"/>
    <property type="match status" value="1"/>
</dbReference>
<dbReference type="Gene3D" id="3.30.70.2460">
    <property type="entry name" value="Rad4, beta-hairpin domain BHD3"/>
    <property type="match status" value="1"/>
</dbReference>
<feature type="compositionally biased region" description="Acidic residues" evidence="6">
    <location>
        <begin position="98"/>
        <end position="111"/>
    </location>
</feature>
<feature type="compositionally biased region" description="Basic and acidic residues" evidence="6">
    <location>
        <begin position="1"/>
        <end position="10"/>
    </location>
</feature>
<dbReference type="Pfam" id="PF03835">
    <property type="entry name" value="Rad4"/>
    <property type="match status" value="1"/>
</dbReference>
<comment type="similarity">
    <text evidence="2">Belongs to the XPC family.</text>
</comment>
<dbReference type="GO" id="GO:0003697">
    <property type="term" value="F:single-stranded DNA binding"/>
    <property type="evidence" value="ECO:0007669"/>
    <property type="project" value="TreeGrafter"/>
</dbReference>
<feature type="compositionally biased region" description="Low complexity" evidence="6">
    <location>
        <begin position="433"/>
        <end position="445"/>
    </location>
</feature>
<dbReference type="WBParaSite" id="jg14558">
    <property type="protein sequence ID" value="jg14558"/>
    <property type="gene ID" value="jg14558"/>
</dbReference>
<keyword evidence="10" id="KW-1185">Reference proteome</keyword>
<feature type="region of interest" description="Disordered" evidence="6">
    <location>
        <begin position="1"/>
        <end position="154"/>
    </location>
</feature>
<sequence length="846" mass="96574">MNSTNEEKVGLRRSTRLSVLSKPPIPTIKKEVQSYKRKAPAKKAEKKAKTVVVKSESSYSESNHSEGDEYKEEEDNAISSEESNDENISMELSAEDNISMEEDFSDSESDEFVSRKKRKVAPARKSSAKAPVKKNTAALASSAKGNRGKQTVKMENIEDTKINWASFEKKLVDKNNGLMDDAQFLLNKDVAPYLPSTSKSSTKTAGRLTIPSKPNKFSSGSEDEEEENDDWEEMEPISKAVGDEDTIEIHLKKPQTLVEVRKNDEDAKWEKMVRLEIARKRREFVEDCHKVHFLCYIAHLRFMVKTVVEGQFELVSMLNEILPPEVSVMGPELMEQAVHIFRSAFNLVSQSKPDMKTMADSAAYINHIRVLLLSRGFTSDKELAVIFFALCHCIFKLTVRLCLAFNPMPKTESEMKASGSAESAPTKGRKSGHSASSKNGSSTSKITPVRKTTNKAVKKKQREDSDEYESSGVSSDETIPEPKKSMRKKSVHKTPSRKPSFSQSKTSETRNYWVEYYDDIQRRWICVDPLFRIVDKTMEIEKACAQPMLYVVGVDSEMGARDLTAKYASGFLSSKFRKLRVDEQWLNNTFRSNILKSDERRDRMEDAQIREHLRSLPMPSVVSEFKNHPLYALEKDLLKFEAIYPEDTEELGEIRGHKILPRSAVHHLQGELNWIRLARTVKKGEMPYKVVKARPQMRVPKEKRVPLSLKLYGYWQTTQYIPVEVDENGKIPRNEHGNIYIYQKCMVPKNCLHLRLPGIQSIARRLGLEAAPAVTGWEFSGGGNHPLIEGCIVLEKDAETLHNAWTEYTQQKAEKDAKKAEERVWTNWKRLIKGKLLLENMRTRFK</sequence>
<dbReference type="Gene3D" id="3.90.260.10">
    <property type="entry name" value="Transglutaminase-like"/>
    <property type="match status" value="1"/>
</dbReference>
<reference evidence="11" key="1">
    <citation type="submission" date="2022-11" db="UniProtKB">
        <authorList>
            <consortium name="WormBaseParasite"/>
        </authorList>
    </citation>
    <scope>IDENTIFICATION</scope>
</reference>
<keyword evidence="4" id="KW-0234">DNA repair</keyword>
<dbReference type="InterPro" id="IPR018327">
    <property type="entry name" value="BHD_2"/>
</dbReference>
<dbReference type="GO" id="GO:0005737">
    <property type="term" value="C:cytoplasm"/>
    <property type="evidence" value="ECO:0007669"/>
    <property type="project" value="TreeGrafter"/>
</dbReference>
<dbReference type="AlphaFoldDB" id="A0A915D1V3"/>
<feature type="compositionally biased region" description="Acidic residues" evidence="6">
    <location>
        <begin position="221"/>
        <end position="233"/>
    </location>
</feature>
<evidence type="ECO:0000256" key="4">
    <source>
        <dbReference type="ARBA" id="ARBA00023204"/>
    </source>
</evidence>
<dbReference type="Proteomes" id="UP000887574">
    <property type="component" value="Unplaced"/>
</dbReference>
<keyword evidence="3" id="KW-0227">DNA damage</keyword>
<comment type="subcellular location">
    <subcellularLocation>
        <location evidence="1">Nucleus</location>
    </subcellularLocation>
</comment>
<dbReference type="Gene3D" id="2.20.20.110">
    <property type="entry name" value="Rad4, beta-hairpin domain BHD1"/>
    <property type="match status" value="1"/>
</dbReference>
<dbReference type="SMART" id="SM01030">
    <property type="entry name" value="BHD_1"/>
    <property type="match status" value="1"/>
</dbReference>
<evidence type="ECO:0000256" key="1">
    <source>
        <dbReference type="ARBA" id="ARBA00004123"/>
    </source>
</evidence>
<dbReference type="GO" id="GO:0003684">
    <property type="term" value="F:damaged DNA binding"/>
    <property type="evidence" value="ECO:0007669"/>
    <property type="project" value="InterPro"/>
</dbReference>
<name>A0A915D1V3_9BILA</name>
<evidence type="ECO:0000313" key="11">
    <source>
        <dbReference type="WBParaSite" id="jg14558"/>
    </source>
</evidence>
<accession>A0A915D1V3</accession>
<dbReference type="Pfam" id="PF10404">
    <property type="entry name" value="BHD_2"/>
    <property type="match status" value="1"/>
</dbReference>
<dbReference type="InterPro" id="IPR036985">
    <property type="entry name" value="Transglutaminase-like_sf"/>
</dbReference>
<feature type="domain" description="Rad4 beta-hairpin" evidence="8">
    <location>
        <begin position="668"/>
        <end position="723"/>
    </location>
</feature>
<evidence type="ECO:0000259" key="7">
    <source>
        <dbReference type="SMART" id="SM01030"/>
    </source>
</evidence>
<feature type="domain" description="Rad4 beta-hairpin" evidence="9">
    <location>
        <begin position="731"/>
        <end position="805"/>
    </location>
</feature>
<dbReference type="SMART" id="SM01032">
    <property type="entry name" value="BHD_3"/>
    <property type="match status" value="1"/>
</dbReference>
<dbReference type="SMART" id="SM01031">
    <property type="entry name" value="BHD_2"/>
    <property type="match status" value="1"/>
</dbReference>
<feature type="domain" description="Rad4 beta-hairpin" evidence="7">
    <location>
        <begin position="614"/>
        <end position="666"/>
    </location>
</feature>
<protein>
    <submittedName>
        <fullName evidence="11">Uncharacterized protein</fullName>
    </submittedName>
</protein>
<evidence type="ECO:0000256" key="2">
    <source>
        <dbReference type="ARBA" id="ARBA00009525"/>
    </source>
</evidence>
<feature type="region of interest" description="Disordered" evidence="6">
    <location>
        <begin position="193"/>
        <end position="233"/>
    </location>
</feature>
<dbReference type="GO" id="GO:0006289">
    <property type="term" value="P:nucleotide-excision repair"/>
    <property type="evidence" value="ECO:0007669"/>
    <property type="project" value="InterPro"/>
</dbReference>
<dbReference type="InterPro" id="IPR042488">
    <property type="entry name" value="Rad4_BHD3_sf"/>
</dbReference>
<proteinExistence type="inferred from homology"/>